<comment type="caution">
    <text evidence="2">The sequence shown here is derived from an EMBL/GenBank/DDBJ whole genome shotgun (WGS) entry which is preliminary data.</text>
</comment>
<dbReference type="EMBL" id="BGPR01000247">
    <property type="protein sequence ID" value="GBM07830.1"/>
    <property type="molecule type" value="Genomic_DNA"/>
</dbReference>
<feature type="region of interest" description="Disordered" evidence="1">
    <location>
        <begin position="15"/>
        <end position="41"/>
    </location>
</feature>
<accession>A0A4Y2CTS3</accession>
<proteinExistence type="predicted"/>
<organism evidence="2 3">
    <name type="scientific">Araneus ventricosus</name>
    <name type="common">Orbweaver spider</name>
    <name type="synonym">Epeira ventricosa</name>
    <dbReference type="NCBI Taxonomy" id="182803"/>
    <lineage>
        <taxon>Eukaryota</taxon>
        <taxon>Metazoa</taxon>
        <taxon>Ecdysozoa</taxon>
        <taxon>Arthropoda</taxon>
        <taxon>Chelicerata</taxon>
        <taxon>Arachnida</taxon>
        <taxon>Araneae</taxon>
        <taxon>Araneomorphae</taxon>
        <taxon>Entelegynae</taxon>
        <taxon>Araneoidea</taxon>
        <taxon>Araneidae</taxon>
        <taxon>Araneus</taxon>
    </lineage>
</organism>
<reference evidence="2 3" key="1">
    <citation type="journal article" date="2019" name="Sci. Rep.">
        <title>Orb-weaving spider Araneus ventricosus genome elucidates the spidroin gene catalogue.</title>
        <authorList>
            <person name="Kono N."/>
            <person name="Nakamura H."/>
            <person name="Ohtoshi R."/>
            <person name="Moran D.A.P."/>
            <person name="Shinohara A."/>
            <person name="Yoshida Y."/>
            <person name="Fujiwara M."/>
            <person name="Mori M."/>
            <person name="Tomita M."/>
            <person name="Arakawa K."/>
        </authorList>
    </citation>
    <scope>NUCLEOTIDE SEQUENCE [LARGE SCALE GENOMIC DNA]</scope>
</reference>
<sequence length="149" mass="16629">MPISKSLKIRLTALSSAGEEEAGSKSPAVTTAQPSPSIPARTAPIYDYERVRHVPGMAKKKGYTAPGPTKVPYHPFNYQMAAVIFMRVVSRYGTVTMRCWMKPLTAPPGGKRWSVILSKTVRDRGKKVNYKVVQYHLFNIKRHLVDVNA</sequence>
<dbReference type="AlphaFoldDB" id="A0A4Y2CTS3"/>
<name>A0A4Y2CTS3_ARAVE</name>
<gene>
    <name evidence="2" type="ORF">AVEN_33109_1</name>
</gene>
<evidence type="ECO:0000313" key="3">
    <source>
        <dbReference type="Proteomes" id="UP000499080"/>
    </source>
</evidence>
<dbReference type="OrthoDB" id="10505017at2759"/>
<evidence type="ECO:0000256" key="1">
    <source>
        <dbReference type="SAM" id="MobiDB-lite"/>
    </source>
</evidence>
<keyword evidence="3" id="KW-1185">Reference proteome</keyword>
<protein>
    <submittedName>
        <fullName evidence="2">Uncharacterized protein</fullName>
    </submittedName>
</protein>
<evidence type="ECO:0000313" key="2">
    <source>
        <dbReference type="EMBL" id="GBM07830.1"/>
    </source>
</evidence>
<dbReference type="Proteomes" id="UP000499080">
    <property type="component" value="Unassembled WGS sequence"/>
</dbReference>